<proteinExistence type="predicted"/>
<evidence type="ECO:0000313" key="3">
    <source>
        <dbReference type="Proteomes" id="UP000218327"/>
    </source>
</evidence>
<dbReference type="AlphaFoldDB" id="A0A2A5AYD5"/>
<accession>A0A2A5AYD5</accession>
<feature type="chain" id="PRO_5012246778" description="DUF4252 domain-containing protein" evidence="1">
    <location>
        <begin position="25"/>
        <end position="188"/>
    </location>
</feature>
<reference evidence="3" key="1">
    <citation type="submission" date="2017-08" db="EMBL/GenBank/DDBJ databases">
        <title>A dynamic microbial community with high functional redundancy inhabits the cold, oxic subseafloor aquifer.</title>
        <authorList>
            <person name="Tully B.J."/>
            <person name="Wheat C.G."/>
            <person name="Glazer B.T."/>
            <person name="Huber J.A."/>
        </authorList>
    </citation>
    <scope>NUCLEOTIDE SEQUENCE [LARGE SCALE GENOMIC DNA]</scope>
</reference>
<organism evidence="2 3">
    <name type="scientific">SAR86 cluster bacterium</name>
    <dbReference type="NCBI Taxonomy" id="2030880"/>
    <lineage>
        <taxon>Bacteria</taxon>
        <taxon>Pseudomonadati</taxon>
        <taxon>Pseudomonadota</taxon>
        <taxon>Gammaproteobacteria</taxon>
        <taxon>SAR86 cluster</taxon>
    </lineage>
</organism>
<evidence type="ECO:0000256" key="1">
    <source>
        <dbReference type="SAM" id="SignalP"/>
    </source>
</evidence>
<gene>
    <name evidence="2" type="ORF">COA96_10795</name>
</gene>
<dbReference type="Proteomes" id="UP000218327">
    <property type="component" value="Unassembled WGS sequence"/>
</dbReference>
<keyword evidence="1" id="KW-0732">Signal</keyword>
<dbReference type="EMBL" id="NVVJ01000033">
    <property type="protein sequence ID" value="PCJ23856.1"/>
    <property type="molecule type" value="Genomic_DNA"/>
</dbReference>
<comment type="caution">
    <text evidence="2">The sequence shown here is derived from an EMBL/GenBank/DDBJ whole genome shotgun (WGS) entry which is preliminary data.</text>
</comment>
<evidence type="ECO:0000313" key="2">
    <source>
        <dbReference type="EMBL" id="PCJ23856.1"/>
    </source>
</evidence>
<protein>
    <recommendedName>
        <fullName evidence="4">DUF4252 domain-containing protein</fullName>
    </recommendedName>
</protein>
<dbReference type="Pfam" id="PF14060">
    <property type="entry name" value="DUF4252"/>
    <property type="match status" value="1"/>
</dbReference>
<name>A0A2A5AYD5_9GAMM</name>
<dbReference type="InterPro" id="IPR025348">
    <property type="entry name" value="DUF4252"/>
</dbReference>
<feature type="signal peptide" evidence="1">
    <location>
        <begin position="1"/>
        <end position="24"/>
    </location>
</feature>
<sequence>MSMNILKRLMLPILLLSFISGAMAADNNVQNHPGFVDFSVLTAIANTEPTVEISLKAPLLNMITNLIRNEDEEAAKFISKLVRVTVNVFKSSTVDVDEVANSMATIANDLDEQGWERVVRVREDEDHVDIYFRLSDDAEIIHGIAIMVAEPGETVLVNIVGDISTDDISALGRRFNLDELVDLEIEDN</sequence>
<evidence type="ECO:0008006" key="4">
    <source>
        <dbReference type="Google" id="ProtNLM"/>
    </source>
</evidence>